<gene>
    <name evidence="2" type="ORF">Ami3637_02480</name>
</gene>
<dbReference type="Proteomes" id="UP000463883">
    <property type="component" value="Chromosome"/>
</dbReference>
<name>A0A6P1M9U5_9FIRM</name>
<reference evidence="2 3" key="1">
    <citation type="submission" date="2020-01" db="EMBL/GenBank/DDBJ databases">
        <title>Genomic analysis of Aminipila sp. CBA3637.</title>
        <authorList>
            <person name="Kim Y.B."/>
            <person name="Roh S.W."/>
        </authorList>
    </citation>
    <scope>NUCLEOTIDE SEQUENCE [LARGE SCALE GENOMIC DNA]</scope>
    <source>
        <strain evidence="2 3">CBA3637</strain>
    </source>
</reference>
<accession>A0A6P1M9U5</accession>
<dbReference type="RefSeq" id="WP_162361175.1">
    <property type="nucleotide sequence ID" value="NZ_CP047591.1"/>
</dbReference>
<organism evidence="2 3">
    <name type="scientific">Aminipila terrae</name>
    <dbReference type="NCBI Taxonomy" id="2697030"/>
    <lineage>
        <taxon>Bacteria</taxon>
        <taxon>Bacillati</taxon>
        <taxon>Bacillota</taxon>
        <taxon>Clostridia</taxon>
        <taxon>Peptostreptococcales</taxon>
        <taxon>Anaerovoracaceae</taxon>
        <taxon>Aminipila</taxon>
    </lineage>
</organism>
<keyword evidence="3" id="KW-1185">Reference proteome</keyword>
<protein>
    <recommendedName>
        <fullName evidence="1">SseB protein C-terminal domain-containing protein</fullName>
    </recommendedName>
</protein>
<dbReference type="Pfam" id="PF14581">
    <property type="entry name" value="SseB_C"/>
    <property type="match status" value="1"/>
</dbReference>
<sequence length="245" mass="28529">MLESKTQLMDFFKKLTQERSLKTEMEFYKELNETMLWVPDVSSGHGNNKKTFALLMTADGKKLIPAFLHKKSNLGRFKEEQLIQIPYNKLKYIIIDAEPEINGIAIAPYEENIVLDKNLMDIIDSQATGMNVRREEYTGQMSLRMPDSVPSGMTSALKRFFERSLEVEAAWLMKVMGENAYGEHWMLLIDFYGEKKELFPRVADIMKGYMKQGEMFELVQKTKDLIVKEIEPARIYNRVSNKNLF</sequence>
<dbReference type="KEGG" id="amic:Ami3637_02480"/>
<proteinExistence type="predicted"/>
<feature type="domain" description="SseB protein C-terminal" evidence="1">
    <location>
        <begin position="139"/>
        <end position="223"/>
    </location>
</feature>
<evidence type="ECO:0000313" key="3">
    <source>
        <dbReference type="Proteomes" id="UP000463883"/>
    </source>
</evidence>
<dbReference type="InterPro" id="IPR027945">
    <property type="entry name" value="SseB_C"/>
</dbReference>
<evidence type="ECO:0000259" key="1">
    <source>
        <dbReference type="Pfam" id="PF14581"/>
    </source>
</evidence>
<evidence type="ECO:0000313" key="2">
    <source>
        <dbReference type="EMBL" id="QHI71400.1"/>
    </source>
</evidence>
<dbReference type="AlphaFoldDB" id="A0A6P1M9U5"/>
<dbReference type="EMBL" id="CP047591">
    <property type="protein sequence ID" value="QHI71400.1"/>
    <property type="molecule type" value="Genomic_DNA"/>
</dbReference>